<name>A0ABM5RDL0_9GAMM</name>
<sequence>MKRKLSAICFAAVFITSSAALAATSNKVAVSDLHFQKTQNGLQNIQGLGQNTSGKTLGNIIVKFNLLKNDVVIGQAVDMASNIEPGQKFTINAIYNSIQLQPDSFKLTEVLATEK</sequence>
<protein>
    <recommendedName>
        <fullName evidence="4">DUF5666 domain-containing protein</fullName>
    </recommendedName>
</protein>
<dbReference type="NCBIfam" id="NF038353">
    <property type="entry name" value="FxLYD_dom"/>
    <property type="match status" value="1"/>
</dbReference>
<reference evidence="2 3" key="1">
    <citation type="submission" date="2014-09" db="EMBL/GenBank/DDBJ databases">
        <authorList>
            <person name="Chan K.-G."/>
        </authorList>
    </citation>
    <scope>NUCLEOTIDE SEQUENCE [LARGE SCALE GENOMIC DNA]</scope>
    <source>
        <strain evidence="2 3">ND04</strain>
    </source>
</reference>
<evidence type="ECO:0000256" key="1">
    <source>
        <dbReference type="SAM" id="SignalP"/>
    </source>
</evidence>
<dbReference type="EMBL" id="CP009454">
    <property type="protein sequence ID" value="AIR83934.1"/>
    <property type="molecule type" value="Genomic_DNA"/>
</dbReference>
<evidence type="ECO:0008006" key="4">
    <source>
        <dbReference type="Google" id="ProtNLM"/>
    </source>
</evidence>
<accession>A0ABM5RDL0</accession>
<proteinExistence type="predicted"/>
<evidence type="ECO:0000313" key="3">
    <source>
        <dbReference type="Proteomes" id="UP000029495"/>
    </source>
</evidence>
<dbReference type="Proteomes" id="UP000029495">
    <property type="component" value="Chromosome"/>
</dbReference>
<feature type="signal peptide" evidence="1">
    <location>
        <begin position="1"/>
        <end position="22"/>
    </location>
</feature>
<gene>
    <name evidence="2" type="ORF">LH22_00080</name>
</gene>
<organism evidence="2 3">
    <name type="scientific">Pantoea rwandensis</name>
    <dbReference type="NCBI Taxonomy" id="1076550"/>
    <lineage>
        <taxon>Bacteria</taxon>
        <taxon>Pseudomonadati</taxon>
        <taxon>Pseudomonadota</taxon>
        <taxon>Gammaproteobacteria</taxon>
        <taxon>Enterobacterales</taxon>
        <taxon>Erwiniaceae</taxon>
        <taxon>Pantoea</taxon>
    </lineage>
</organism>
<keyword evidence="1" id="KW-0732">Signal</keyword>
<dbReference type="RefSeq" id="WP_038643490.1">
    <property type="nucleotide sequence ID" value="NZ_CP009454.1"/>
</dbReference>
<keyword evidence="3" id="KW-1185">Reference proteome</keyword>
<feature type="chain" id="PRO_5045908373" description="DUF5666 domain-containing protein" evidence="1">
    <location>
        <begin position="23"/>
        <end position="115"/>
    </location>
</feature>
<evidence type="ECO:0000313" key="2">
    <source>
        <dbReference type="EMBL" id="AIR83934.1"/>
    </source>
</evidence>
<dbReference type="InterPro" id="IPR047676">
    <property type="entry name" value="FxLYD_dom"/>
</dbReference>